<keyword evidence="3" id="KW-1185">Reference proteome</keyword>
<accession>A0A4Y2A0H1</accession>
<evidence type="ECO:0000313" key="1">
    <source>
        <dbReference type="EMBL" id="GBL72806.1"/>
    </source>
</evidence>
<comment type="caution">
    <text evidence="1">The sequence shown here is derived from an EMBL/GenBank/DDBJ whole genome shotgun (WGS) entry which is preliminary data.</text>
</comment>
<evidence type="ECO:0000313" key="3">
    <source>
        <dbReference type="Proteomes" id="UP000499080"/>
    </source>
</evidence>
<protein>
    <submittedName>
        <fullName evidence="1">Uncharacterized protein</fullName>
    </submittedName>
</protein>
<evidence type="ECO:0000313" key="2">
    <source>
        <dbReference type="EMBL" id="GBL72848.1"/>
    </source>
</evidence>
<dbReference type="EMBL" id="BGPR01154796">
    <property type="protein sequence ID" value="GBL72848.1"/>
    <property type="molecule type" value="Genomic_DNA"/>
</dbReference>
<name>A0A4Y2A0H1_ARAVE</name>
<dbReference type="AlphaFoldDB" id="A0A4Y2A0H1"/>
<gene>
    <name evidence="1" type="ORF">AVEN_15874_1</name>
    <name evidence="2" type="ORF">AVEN_85443_1</name>
</gene>
<proteinExistence type="predicted"/>
<sequence>MFYTIQTGNGSSLHLFFNLNSCELMPHRQPLFLFILQRSYEIQLQKKNTTAERKLCILSAVGFFHSNGSLLRNHFPPLFLPLVTLMFIGAALSCAEGTGDINESISRDTLVRRIQLCSVLTREEMFSVYGGEFSITDEWFRSEKTEDIGMLTRQIINEKICNDIFQNF</sequence>
<organism evidence="1 3">
    <name type="scientific">Araneus ventricosus</name>
    <name type="common">Orbweaver spider</name>
    <name type="synonym">Epeira ventricosa</name>
    <dbReference type="NCBI Taxonomy" id="182803"/>
    <lineage>
        <taxon>Eukaryota</taxon>
        <taxon>Metazoa</taxon>
        <taxon>Ecdysozoa</taxon>
        <taxon>Arthropoda</taxon>
        <taxon>Chelicerata</taxon>
        <taxon>Arachnida</taxon>
        <taxon>Araneae</taxon>
        <taxon>Araneomorphae</taxon>
        <taxon>Entelegynae</taxon>
        <taxon>Araneoidea</taxon>
        <taxon>Araneidae</taxon>
        <taxon>Araneus</taxon>
    </lineage>
</organism>
<reference evidence="1 3" key="1">
    <citation type="journal article" date="2019" name="Sci. Rep.">
        <title>Orb-weaving spider Araneus ventricosus genome elucidates the spidroin gene catalogue.</title>
        <authorList>
            <person name="Kono N."/>
            <person name="Nakamura H."/>
            <person name="Ohtoshi R."/>
            <person name="Moran D.A.P."/>
            <person name="Shinohara A."/>
            <person name="Yoshida Y."/>
            <person name="Fujiwara M."/>
            <person name="Mori M."/>
            <person name="Tomita M."/>
            <person name="Arakawa K."/>
        </authorList>
    </citation>
    <scope>NUCLEOTIDE SEQUENCE [LARGE SCALE GENOMIC DNA]</scope>
</reference>
<dbReference type="Proteomes" id="UP000499080">
    <property type="component" value="Unassembled WGS sequence"/>
</dbReference>
<dbReference type="EMBL" id="BGPR01154784">
    <property type="protein sequence ID" value="GBL72806.1"/>
    <property type="molecule type" value="Genomic_DNA"/>
</dbReference>